<keyword evidence="7" id="KW-1185">Reference proteome</keyword>
<protein>
    <submittedName>
        <fullName evidence="6">ABC transporter substrate-binding protein</fullName>
    </submittedName>
</protein>
<dbReference type="Proteomes" id="UP000675781">
    <property type="component" value="Unassembled WGS sequence"/>
</dbReference>
<evidence type="ECO:0000259" key="5">
    <source>
        <dbReference type="PROSITE" id="PS50983"/>
    </source>
</evidence>
<evidence type="ECO:0000256" key="1">
    <source>
        <dbReference type="ARBA" id="ARBA00004196"/>
    </source>
</evidence>
<feature type="domain" description="Fe/B12 periplasmic-binding" evidence="5">
    <location>
        <begin position="77"/>
        <end position="354"/>
    </location>
</feature>
<dbReference type="PROSITE" id="PS51318">
    <property type="entry name" value="TAT"/>
    <property type="match status" value="1"/>
</dbReference>
<evidence type="ECO:0000256" key="3">
    <source>
        <dbReference type="ARBA" id="ARBA00022448"/>
    </source>
</evidence>
<accession>A0A941IN65</accession>
<evidence type="ECO:0000256" key="2">
    <source>
        <dbReference type="ARBA" id="ARBA00008814"/>
    </source>
</evidence>
<dbReference type="Gene3D" id="3.40.50.1980">
    <property type="entry name" value="Nitrogenase molybdenum iron protein domain"/>
    <property type="match status" value="2"/>
</dbReference>
<evidence type="ECO:0000256" key="4">
    <source>
        <dbReference type="ARBA" id="ARBA00022729"/>
    </source>
</evidence>
<dbReference type="EMBL" id="JAGSOG010000001">
    <property type="protein sequence ID" value="MBR7831702.1"/>
    <property type="molecule type" value="Genomic_DNA"/>
</dbReference>
<dbReference type="PANTHER" id="PTHR30532">
    <property type="entry name" value="IRON III DICITRATE-BINDING PERIPLASMIC PROTEIN"/>
    <property type="match status" value="1"/>
</dbReference>
<sequence length="354" mass="37221">MPLSVPIPTLRDAAPTRRRLLRTSVGAGLGVGAAGLLSACGLANSGSADPSASSSASGPFAFTDDRGTAVRLSSSPTRVVAYIDTAAALYDFGVTDRIVGVFGPTTQSDGSPDPMAGSLPVDKVTVLGQAWGEFDVQKYATLNPQLLVTNMWEKDALWYVPDESEATILKLAPSIGITVTSTPLTEPLARYEKLAGLLGADLTASAVVSAKSSFQQAAEKLRTIAKSQSSIKVMAASASADLLYVADPTVYPDLTYFASLGVQFVRPTKVVGGFFESLSWENADKYEADLILLDDRSSALQPKDLTGKPVWSRMPAVKAEQIVGWASELRYSYTALAPVVSGFATALSSARKVA</sequence>
<evidence type="ECO:0000313" key="6">
    <source>
        <dbReference type="EMBL" id="MBR7831702.1"/>
    </source>
</evidence>
<keyword evidence="4" id="KW-0732">Signal</keyword>
<comment type="subcellular location">
    <subcellularLocation>
        <location evidence="1">Cell envelope</location>
    </subcellularLocation>
</comment>
<gene>
    <name evidence="6" type="ORF">KDL01_00430</name>
</gene>
<dbReference type="InterPro" id="IPR002491">
    <property type="entry name" value="ABC_transptr_periplasmic_BD"/>
</dbReference>
<dbReference type="GO" id="GO:0030288">
    <property type="term" value="C:outer membrane-bounded periplasmic space"/>
    <property type="evidence" value="ECO:0007669"/>
    <property type="project" value="TreeGrafter"/>
</dbReference>
<organism evidence="6 7">
    <name type="scientific">Actinospica durhamensis</name>
    <dbReference type="NCBI Taxonomy" id="1508375"/>
    <lineage>
        <taxon>Bacteria</taxon>
        <taxon>Bacillati</taxon>
        <taxon>Actinomycetota</taxon>
        <taxon>Actinomycetes</taxon>
        <taxon>Catenulisporales</taxon>
        <taxon>Actinospicaceae</taxon>
        <taxon>Actinospica</taxon>
    </lineage>
</organism>
<reference evidence="6" key="1">
    <citation type="submission" date="2021-04" db="EMBL/GenBank/DDBJ databases">
        <title>Genome based classification of Actinospica acidithermotolerans sp. nov., an actinobacterium isolated from an Indonesian hot spring.</title>
        <authorList>
            <person name="Kusuma A.B."/>
            <person name="Putra K.E."/>
            <person name="Nafisah S."/>
            <person name="Loh J."/>
            <person name="Nouioui I."/>
            <person name="Goodfellow M."/>
        </authorList>
    </citation>
    <scope>NUCLEOTIDE SEQUENCE</scope>
    <source>
        <strain evidence="6">CSCA 57</strain>
    </source>
</reference>
<comment type="similarity">
    <text evidence="2">Belongs to the bacterial solute-binding protein 8 family.</text>
</comment>
<name>A0A941IN65_9ACTN</name>
<evidence type="ECO:0000313" key="7">
    <source>
        <dbReference type="Proteomes" id="UP000675781"/>
    </source>
</evidence>
<dbReference type="GO" id="GO:1901678">
    <property type="term" value="P:iron coordination entity transport"/>
    <property type="evidence" value="ECO:0007669"/>
    <property type="project" value="UniProtKB-ARBA"/>
</dbReference>
<proteinExistence type="inferred from homology"/>
<keyword evidence="3" id="KW-0813">Transport</keyword>
<dbReference type="InterPro" id="IPR051313">
    <property type="entry name" value="Bact_iron-sidero_bind"/>
</dbReference>
<comment type="caution">
    <text evidence="6">The sequence shown here is derived from an EMBL/GenBank/DDBJ whole genome shotgun (WGS) entry which is preliminary data.</text>
</comment>
<dbReference type="Pfam" id="PF01497">
    <property type="entry name" value="Peripla_BP_2"/>
    <property type="match status" value="1"/>
</dbReference>
<dbReference type="PANTHER" id="PTHR30532:SF24">
    <property type="entry name" value="FERRIC ENTEROBACTIN-BINDING PERIPLASMIC PROTEIN FEPB"/>
    <property type="match status" value="1"/>
</dbReference>
<dbReference type="InterPro" id="IPR006311">
    <property type="entry name" value="TAT_signal"/>
</dbReference>
<dbReference type="PROSITE" id="PS50983">
    <property type="entry name" value="FE_B12_PBP"/>
    <property type="match status" value="1"/>
</dbReference>
<dbReference type="SUPFAM" id="SSF53807">
    <property type="entry name" value="Helical backbone' metal receptor"/>
    <property type="match status" value="1"/>
</dbReference>
<dbReference type="AlphaFoldDB" id="A0A941IN65"/>
<dbReference type="RefSeq" id="WP_212526233.1">
    <property type="nucleotide sequence ID" value="NZ_JAGSOG010000001.1"/>
</dbReference>